<sequence>MYFFDTYALIEKNKGSQNYEKYSGEPVMTSVFHLYEFFYSALGEFEESKSREAMGRLGANKIEVLDRDIIEASKFRRQNRQKRLSYADCMGYILAKRIGAKFLTGDKEFRGMENVEFVK</sequence>
<proteinExistence type="predicted"/>
<reference evidence="2" key="1">
    <citation type="submission" date="2020-07" db="EMBL/GenBank/DDBJ databases">
        <title>Huge and variable diversity of episymbiotic CPR bacteria and DPANN archaea in groundwater ecosystems.</title>
        <authorList>
            <person name="He C.Y."/>
            <person name="Keren R."/>
            <person name="Whittaker M."/>
            <person name="Farag I.F."/>
            <person name="Doudna J."/>
            <person name="Cate J.H.D."/>
            <person name="Banfield J.F."/>
        </authorList>
    </citation>
    <scope>NUCLEOTIDE SEQUENCE</scope>
    <source>
        <strain evidence="2">NC_groundwater_1296_Ag_S-0.2um_52_80</strain>
    </source>
</reference>
<evidence type="ECO:0000313" key="3">
    <source>
        <dbReference type="Proteomes" id="UP000732298"/>
    </source>
</evidence>
<dbReference type="Gene3D" id="3.40.50.1010">
    <property type="entry name" value="5'-nuclease"/>
    <property type="match status" value="1"/>
</dbReference>
<evidence type="ECO:0000259" key="1">
    <source>
        <dbReference type="Pfam" id="PF01850"/>
    </source>
</evidence>
<dbReference type="EMBL" id="JACQPB010000041">
    <property type="protein sequence ID" value="MBI4210777.1"/>
    <property type="molecule type" value="Genomic_DNA"/>
</dbReference>
<evidence type="ECO:0000313" key="2">
    <source>
        <dbReference type="EMBL" id="MBI4210777.1"/>
    </source>
</evidence>
<gene>
    <name evidence="2" type="ORF">HY544_04700</name>
</gene>
<dbReference type="Proteomes" id="UP000732298">
    <property type="component" value="Unassembled WGS sequence"/>
</dbReference>
<dbReference type="Pfam" id="PF01850">
    <property type="entry name" value="PIN"/>
    <property type="match status" value="1"/>
</dbReference>
<name>A0A8T3YM63_9ARCH</name>
<dbReference type="InterPro" id="IPR029060">
    <property type="entry name" value="PIN-like_dom_sf"/>
</dbReference>
<organism evidence="2 3">
    <name type="scientific">Candidatus Iainarchaeum sp</name>
    <dbReference type="NCBI Taxonomy" id="3101447"/>
    <lineage>
        <taxon>Archaea</taxon>
        <taxon>Candidatus Iainarchaeota</taxon>
        <taxon>Candidatus Iainarchaeia</taxon>
        <taxon>Candidatus Iainarchaeales</taxon>
        <taxon>Candidatus Iainarchaeaceae</taxon>
        <taxon>Candidatus Iainarchaeum</taxon>
    </lineage>
</organism>
<protein>
    <submittedName>
        <fullName evidence="2">PIN domain-containing protein</fullName>
    </submittedName>
</protein>
<dbReference type="SUPFAM" id="SSF88723">
    <property type="entry name" value="PIN domain-like"/>
    <property type="match status" value="1"/>
</dbReference>
<feature type="domain" description="PIN" evidence="1">
    <location>
        <begin position="2"/>
        <end position="111"/>
    </location>
</feature>
<comment type="caution">
    <text evidence="2">The sequence shown here is derived from an EMBL/GenBank/DDBJ whole genome shotgun (WGS) entry which is preliminary data.</text>
</comment>
<accession>A0A8T3YM63</accession>
<dbReference type="InterPro" id="IPR002716">
    <property type="entry name" value="PIN_dom"/>
</dbReference>
<dbReference type="AlphaFoldDB" id="A0A8T3YM63"/>